<keyword evidence="2" id="KW-0805">Transcription regulation</keyword>
<evidence type="ECO:0000256" key="5">
    <source>
        <dbReference type="ARBA" id="ARBA00023242"/>
    </source>
</evidence>
<dbReference type="SMART" id="SM00717">
    <property type="entry name" value="SANT"/>
    <property type="match status" value="2"/>
</dbReference>
<sequence length="324" mass="36643">MGRAPCCEKVGLKKGRWTAEEDQLLVKYIKTNGEGSWRSLPKKAGLLRCGKSCRLRWINYLREDLKRGNISKEEEDTIIQLRANLGNRWSVIAGHLPGRTDNEIKNYWNSHLSKKVEGLHDKEDENCDATGVTKVRKRKGGRPSKSAKKKKAEAVISSMDEGTKLKDVMEASKSEQGESIVTDSEPQELSLEDLPSIEILLVDEENIEGGRALNPNNEEEGKQKEDSGVIVEVLSNEEGGSSFDEIEKLVDWELEELALRLWEEGEGVGEVTPWVWEDESPRINGEFGDFFDYEKFDAFKEDDYLDDWLLSDASECSSWFSSCG</sequence>
<dbReference type="EMBL" id="MK282483">
    <property type="protein sequence ID" value="QDL88467.1"/>
    <property type="molecule type" value="mRNA"/>
</dbReference>
<keyword evidence="5" id="KW-0539">Nucleus</keyword>
<dbReference type="AlphaFoldDB" id="A0A515HGB8"/>
<evidence type="ECO:0000256" key="1">
    <source>
        <dbReference type="ARBA" id="ARBA00004123"/>
    </source>
</evidence>
<feature type="domain" description="HTH myb-type" evidence="7">
    <location>
        <begin position="9"/>
        <end position="61"/>
    </location>
</feature>
<evidence type="ECO:0000256" key="3">
    <source>
        <dbReference type="ARBA" id="ARBA00023125"/>
    </source>
</evidence>
<keyword evidence="3" id="KW-0238">DNA-binding</keyword>
<dbReference type="PROSITE" id="PS51294">
    <property type="entry name" value="HTH_MYB"/>
    <property type="match status" value="2"/>
</dbReference>
<dbReference type="CDD" id="cd00167">
    <property type="entry name" value="SANT"/>
    <property type="match status" value="2"/>
</dbReference>
<evidence type="ECO:0000313" key="8">
    <source>
        <dbReference type="EMBL" id="QDL88467.1"/>
    </source>
</evidence>
<feature type="domain" description="Myb-like" evidence="6">
    <location>
        <begin position="9"/>
        <end position="61"/>
    </location>
</feature>
<protein>
    <submittedName>
        <fullName evidence="8">Myb-related protein P-like isoform X1</fullName>
    </submittedName>
</protein>
<dbReference type="Gene3D" id="1.10.10.60">
    <property type="entry name" value="Homeodomain-like"/>
    <property type="match status" value="2"/>
</dbReference>
<accession>A0A515HGB8</accession>
<feature type="domain" description="Myb-like" evidence="6">
    <location>
        <begin position="62"/>
        <end position="112"/>
    </location>
</feature>
<dbReference type="FunFam" id="1.10.10.60:FF:000121">
    <property type="entry name" value="Myb transcription factor"/>
    <property type="match status" value="1"/>
</dbReference>
<evidence type="ECO:0000256" key="2">
    <source>
        <dbReference type="ARBA" id="ARBA00023015"/>
    </source>
</evidence>
<dbReference type="PROSITE" id="PS50090">
    <property type="entry name" value="MYB_LIKE"/>
    <property type="match status" value="2"/>
</dbReference>
<dbReference type="SUPFAM" id="SSF46689">
    <property type="entry name" value="Homeodomain-like"/>
    <property type="match status" value="1"/>
</dbReference>
<dbReference type="PANTHER" id="PTHR47999:SF96">
    <property type="entry name" value="TRANSCRIPTION REPRESSOR MYB6-LIKE"/>
    <property type="match status" value="1"/>
</dbReference>
<dbReference type="InterPro" id="IPR001005">
    <property type="entry name" value="SANT/Myb"/>
</dbReference>
<reference evidence="8" key="1">
    <citation type="journal article" date="2015" name="PLoS ONE">
        <title>Digital Gene Expression Analysis Based on De Novo Transcriptome Assembly Reveals New Genes Associated with Floral Organ Differentiation of the Orchid Plant Cymbidium ensifolium.</title>
        <authorList>
            <person name="Yang F."/>
            <person name="Zhu G."/>
        </authorList>
    </citation>
    <scope>NUCLEOTIDE SEQUENCE</scope>
</reference>
<evidence type="ECO:0000256" key="4">
    <source>
        <dbReference type="ARBA" id="ARBA00023163"/>
    </source>
</evidence>
<name>A0A515HGB8_CYMEN</name>
<dbReference type="InterPro" id="IPR015495">
    <property type="entry name" value="Myb_TF_plants"/>
</dbReference>
<proteinExistence type="evidence at transcript level"/>
<dbReference type="PANTHER" id="PTHR47999">
    <property type="entry name" value="TRANSCRIPTION FACTOR MYB8-RELATED-RELATED"/>
    <property type="match status" value="1"/>
</dbReference>
<dbReference type="GO" id="GO:0003677">
    <property type="term" value="F:DNA binding"/>
    <property type="evidence" value="ECO:0007669"/>
    <property type="project" value="UniProtKB-KW"/>
</dbReference>
<dbReference type="InterPro" id="IPR017930">
    <property type="entry name" value="Myb_dom"/>
</dbReference>
<dbReference type="GO" id="GO:0005634">
    <property type="term" value="C:nucleus"/>
    <property type="evidence" value="ECO:0007669"/>
    <property type="project" value="UniProtKB-SubCell"/>
</dbReference>
<evidence type="ECO:0000259" key="6">
    <source>
        <dbReference type="PROSITE" id="PS50090"/>
    </source>
</evidence>
<comment type="subcellular location">
    <subcellularLocation>
        <location evidence="1">Nucleus</location>
    </subcellularLocation>
</comment>
<dbReference type="Pfam" id="PF00249">
    <property type="entry name" value="Myb_DNA-binding"/>
    <property type="match status" value="2"/>
</dbReference>
<organism evidence="8">
    <name type="scientific">Cymbidium ensifolium</name>
    <name type="common">Orchid</name>
    <name type="synonym">Epidendrum ensifolium</name>
    <dbReference type="NCBI Taxonomy" id="78740"/>
    <lineage>
        <taxon>Eukaryota</taxon>
        <taxon>Viridiplantae</taxon>
        <taxon>Streptophyta</taxon>
        <taxon>Embryophyta</taxon>
        <taxon>Tracheophyta</taxon>
        <taxon>Spermatophyta</taxon>
        <taxon>Magnoliopsida</taxon>
        <taxon>Liliopsida</taxon>
        <taxon>Asparagales</taxon>
        <taxon>Orchidaceae</taxon>
        <taxon>Epidendroideae</taxon>
        <taxon>Cymbidieae</taxon>
        <taxon>Cymbidiinae</taxon>
        <taxon>Cymbidium</taxon>
    </lineage>
</organism>
<feature type="domain" description="HTH myb-type" evidence="7">
    <location>
        <begin position="62"/>
        <end position="116"/>
    </location>
</feature>
<dbReference type="InterPro" id="IPR009057">
    <property type="entry name" value="Homeodomain-like_sf"/>
</dbReference>
<keyword evidence="4" id="KW-0804">Transcription</keyword>
<evidence type="ECO:0000259" key="7">
    <source>
        <dbReference type="PROSITE" id="PS51294"/>
    </source>
</evidence>